<feature type="non-terminal residue" evidence="1">
    <location>
        <position position="87"/>
    </location>
</feature>
<organism evidence="1 2">
    <name type="scientific">Durusdinium trenchii</name>
    <dbReference type="NCBI Taxonomy" id="1381693"/>
    <lineage>
        <taxon>Eukaryota</taxon>
        <taxon>Sar</taxon>
        <taxon>Alveolata</taxon>
        <taxon>Dinophyceae</taxon>
        <taxon>Suessiales</taxon>
        <taxon>Symbiodiniaceae</taxon>
        <taxon>Durusdinium</taxon>
    </lineage>
</organism>
<accession>A0ABP0K3F7</accession>
<sequence length="87" mass="10045">QSWHWQGRSHRLQKAAWWREVQSRKKLQKEGDLEEVLTRVTRSHVAVRPSADIKDSLLLLHADPAVLLIPDLWSPEACEKLILAAQC</sequence>
<dbReference type="Proteomes" id="UP001642484">
    <property type="component" value="Unassembled WGS sequence"/>
</dbReference>
<comment type="caution">
    <text evidence="1">The sequence shown here is derived from an EMBL/GenBank/DDBJ whole genome shotgun (WGS) entry which is preliminary data.</text>
</comment>
<gene>
    <name evidence="1" type="ORF">CCMP2556_LOCUS14270</name>
</gene>
<reference evidence="1 2" key="1">
    <citation type="submission" date="2024-02" db="EMBL/GenBank/DDBJ databases">
        <authorList>
            <person name="Chen Y."/>
            <person name="Shah S."/>
            <person name="Dougan E. K."/>
            <person name="Thang M."/>
            <person name="Chan C."/>
        </authorList>
    </citation>
    <scope>NUCLEOTIDE SEQUENCE [LARGE SCALE GENOMIC DNA]</scope>
</reference>
<feature type="non-terminal residue" evidence="1">
    <location>
        <position position="1"/>
    </location>
</feature>
<name>A0ABP0K3F7_9DINO</name>
<evidence type="ECO:0000313" key="2">
    <source>
        <dbReference type="Proteomes" id="UP001642484"/>
    </source>
</evidence>
<evidence type="ECO:0000313" key="1">
    <source>
        <dbReference type="EMBL" id="CAK9020960.1"/>
    </source>
</evidence>
<dbReference type="EMBL" id="CAXAMN010007247">
    <property type="protein sequence ID" value="CAK9020960.1"/>
    <property type="molecule type" value="Genomic_DNA"/>
</dbReference>
<protein>
    <submittedName>
        <fullName evidence="1">Uncharacterized protein</fullName>
    </submittedName>
</protein>
<keyword evidence="2" id="KW-1185">Reference proteome</keyword>
<proteinExistence type="predicted"/>